<evidence type="ECO:0000256" key="3">
    <source>
        <dbReference type="SAM" id="MobiDB-lite"/>
    </source>
</evidence>
<gene>
    <name evidence="4" type="ORF">N0V91_001674</name>
</gene>
<dbReference type="Proteomes" id="UP001140510">
    <property type="component" value="Unassembled WGS sequence"/>
</dbReference>
<dbReference type="AlphaFoldDB" id="A0A9W9DAN0"/>
<comment type="caution">
    <text evidence="4">The sequence shown here is derived from an EMBL/GenBank/DDBJ whole genome shotgun (WGS) entry which is preliminary data.</text>
</comment>
<reference evidence="4" key="1">
    <citation type="submission" date="2022-10" db="EMBL/GenBank/DDBJ databases">
        <title>Tapping the CABI collections for fungal endophytes: first genome assemblies for Collariella, Neodidymelliopsis, Ascochyta clinopodiicola, Didymella pomorum, Didymosphaeria variabile, Neocosmospora piperis and Neocucurbitaria cava.</title>
        <authorList>
            <person name="Hill R."/>
        </authorList>
    </citation>
    <scope>NUCLEOTIDE SEQUENCE</scope>
    <source>
        <strain evidence="4">IMI 355091</strain>
    </source>
</reference>
<sequence>MNEEELEKLINTPHEDFVSNYVQRYEKMRINSTRARQVRDEADRSAFSSNETKRDSMSASDIAVEQVVALPGPIVTVATPASSRVKETMFSIDLAAGGHEPSFATVSKAPIMPLHKVLDQLRATGWNLGACDW</sequence>
<evidence type="ECO:0000313" key="4">
    <source>
        <dbReference type="EMBL" id="KAJ4410746.1"/>
    </source>
</evidence>
<feature type="region of interest" description="Disordered" evidence="3">
    <location>
        <begin position="34"/>
        <end position="58"/>
    </location>
</feature>
<dbReference type="GO" id="GO:0000428">
    <property type="term" value="C:DNA-directed RNA polymerase complex"/>
    <property type="evidence" value="ECO:0007669"/>
    <property type="project" value="UniProtKB-KW"/>
</dbReference>
<accession>A0A9W9DAN0</accession>
<proteinExistence type="predicted"/>
<dbReference type="InterPro" id="IPR036161">
    <property type="entry name" value="RPB6/omega-like_sf"/>
</dbReference>
<dbReference type="SUPFAM" id="SSF63562">
    <property type="entry name" value="RPB6/omega subunit-like"/>
    <property type="match status" value="1"/>
</dbReference>
<keyword evidence="2" id="KW-0804">Transcription</keyword>
<evidence type="ECO:0000256" key="2">
    <source>
        <dbReference type="ARBA" id="ARBA00023163"/>
    </source>
</evidence>
<evidence type="ECO:0000256" key="1">
    <source>
        <dbReference type="ARBA" id="ARBA00022478"/>
    </source>
</evidence>
<organism evidence="4 5">
    <name type="scientific">Didymella pomorum</name>
    <dbReference type="NCBI Taxonomy" id="749634"/>
    <lineage>
        <taxon>Eukaryota</taxon>
        <taxon>Fungi</taxon>
        <taxon>Dikarya</taxon>
        <taxon>Ascomycota</taxon>
        <taxon>Pezizomycotina</taxon>
        <taxon>Dothideomycetes</taxon>
        <taxon>Pleosporomycetidae</taxon>
        <taxon>Pleosporales</taxon>
        <taxon>Pleosporineae</taxon>
        <taxon>Didymellaceae</taxon>
        <taxon>Didymella</taxon>
    </lineage>
</organism>
<evidence type="ECO:0000313" key="5">
    <source>
        <dbReference type="Proteomes" id="UP001140510"/>
    </source>
</evidence>
<dbReference type="GO" id="GO:0003677">
    <property type="term" value="F:DNA binding"/>
    <property type="evidence" value="ECO:0007669"/>
    <property type="project" value="InterPro"/>
</dbReference>
<keyword evidence="1" id="KW-0240">DNA-directed RNA polymerase</keyword>
<name>A0A9W9DAN0_9PLEO</name>
<dbReference type="EMBL" id="JAPEVA010000007">
    <property type="protein sequence ID" value="KAJ4410746.1"/>
    <property type="molecule type" value="Genomic_DNA"/>
</dbReference>
<protein>
    <submittedName>
        <fullName evidence="4">Uncharacterized protein</fullName>
    </submittedName>
</protein>
<keyword evidence="5" id="KW-1185">Reference proteome</keyword>
<dbReference type="GO" id="GO:0003899">
    <property type="term" value="F:DNA-directed RNA polymerase activity"/>
    <property type="evidence" value="ECO:0007669"/>
    <property type="project" value="InterPro"/>
</dbReference>
<dbReference type="GO" id="GO:0006351">
    <property type="term" value="P:DNA-templated transcription"/>
    <property type="evidence" value="ECO:0007669"/>
    <property type="project" value="InterPro"/>
</dbReference>